<dbReference type="RefSeq" id="XP_022502148.1">
    <property type="nucleotide sequence ID" value="XM_022641915.1"/>
</dbReference>
<feature type="compositionally biased region" description="Acidic residues" evidence="1">
    <location>
        <begin position="136"/>
        <end position="150"/>
    </location>
</feature>
<dbReference type="EMBL" id="LVCJ01000017">
    <property type="protein sequence ID" value="OAL37136.1"/>
    <property type="molecule type" value="Genomic_DNA"/>
</dbReference>
<dbReference type="AlphaFoldDB" id="A0A178D5U1"/>
<feature type="region of interest" description="Disordered" evidence="1">
    <location>
        <begin position="136"/>
        <end position="172"/>
    </location>
</feature>
<keyword evidence="3" id="KW-1185">Reference proteome</keyword>
<evidence type="ECO:0000313" key="3">
    <source>
        <dbReference type="Proteomes" id="UP000185904"/>
    </source>
</evidence>
<name>A0A178D5U1_9EURO</name>
<accession>A0A178D5U1</accession>
<reference evidence="2 3" key="1">
    <citation type="submission" date="2016-03" db="EMBL/GenBank/DDBJ databases">
        <title>The draft genome sequence of Fonsecaea nubica causative agent of cutaneous subcutaneous infection in human host.</title>
        <authorList>
            <person name="Costa F."/>
            <person name="Sybren D.H."/>
            <person name="Raittz R.T."/>
            <person name="Weiss V.A."/>
            <person name="Leao A.C."/>
            <person name="Gomes R."/>
            <person name="De Souza E.M."/>
            <person name="Pedrosa F.O."/>
            <person name="Steffens M.B."/>
            <person name="Bombassaro A."/>
            <person name="Tadra-Sfeir M.Z."/>
            <person name="Moreno L.F."/>
            <person name="Najafzadeh M.J."/>
            <person name="Felipe M.S."/>
            <person name="Teixeira M."/>
            <person name="Sun J."/>
            <person name="Xi L."/>
            <person name="Castro M.A."/>
            <person name="Vicente V.A."/>
        </authorList>
    </citation>
    <scope>NUCLEOTIDE SEQUENCE [LARGE SCALE GENOMIC DNA]</scope>
    <source>
        <strain evidence="2 3">CBS 269.64</strain>
    </source>
</reference>
<evidence type="ECO:0000256" key="1">
    <source>
        <dbReference type="SAM" id="MobiDB-lite"/>
    </source>
</evidence>
<dbReference type="Proteomes" id="UP000185904">
    <property type="component" value="Unassembled WGS sequence"/>
</dbReference>
<dbReference type="GeneID" id="34587035"/>
<gene>
    <name evidence="2" type="ORF">AYO20_03614</name>
</gene>
<feature type="compositionally biased region" description="Low complexity" evidence="1">
    <location>
        <begin position="151"/>
        <end position="160"/>
    </location>
</feature>
<proteinExistence type="predicted"/>
<comment type="caution">
    <text evidence="2">The sequence shown here is derived from an EMBL/GenBank/DDBJ whole genome shotgun (WGS) entry which is preliminary data.</text>
</comment>
<dbReference type="OrthoDB" id="4156490at2759"/>
<organism evidence="2 3">
    <name type="scientific">Fonsecaea nubica</name>
    <dbReference type="NCBI Taxonomy" id="856822"/>
    <lineage>
        <taxon>Eukaryota</taxon>
        <taxon>Fungi</taxon>
        <taxon>Dikarya</taxon>
        <taxon>Ascomycota</taxon>
        <taxon>Pezizomycotina</taxon>
        <taxon>Eurotiomycetes</taxon>
        <taxon>Chaetothyriomycetidae</taxon>
        <taxon>Chaetothyriales</taxon>
        <taxon>Herpotrichiellaceae</taxon>
        <taxon>Fonsecaea</taxon>
    </lineage>
</organism>
<feature type="region of interest" description="Disordered" evidence="1">
    <location>
        <begin position="268"/>
        <end position="289"/>
    </location>
</feature>
<sequence length="437" mass="47097">MDPAAPNSPFKWEAASGLVSLAFATIRPCTLSAQATTASPAYKPMSCMRTGTGRTSHKGGGGDCGDDNWHVAEGTEPDQLTFVLCCTIKIAELLAEYRIANGRDTAKPRTLLEDLPVNVPLIQQAIQQLDVGNDDFEVGEETDQDDEAETVTDTTSSSTADENDQQHMPPTKLTKAEARALKKAAKTAKSRSKAAKNQQKHIIGVRTADVSFVAEVLHGSNAGARPGTQPRATHPLASDKTIEEVIARNMGFMSSIQEHKKTLLSSIAQRRKSERERRKSSVAGISYHGAGGKKRRFSEGLHDCGAEDDEMEDLLVAVLVKLGVDGGHARSTGCTANTAVATTNGVGVRKNGVGGGINKTPASSPQQTSTIVAALKALVKDDLERFENEQRETCVRAGGFWRYVGRPVFERMTKIAREVDWKTGVKLKDINNKERDG</sequence>
<evidence type="ECO:0000313" key="2">
    <source>
        <dbReference type="EMBL" id="OAL37136.1"/>
    </source>
</evidence>
<protein>
    <submittedName>
        <fullName evidence="2">Uncharacterized protein</fullName>
    </submittedName>
</protein>